<dbReference type="AlphaFoldDB" id="A0A1Y1ZVP7"/>
<feature type="coiled-coil region" evidence="1">
    <location>
        <begin position="286"/>
        <end position="318"/>
    </location>
</feature>
<dbReference type="OrthoDB" id="2139939at2759"/>
<dbReference type="EMBL" id="MCFA01000034">
    <property type="protein sequence ID" value="ORY14339.1"/>
    <property type="molecule type" value="Genomic_DNA"/>
</dbReference>
<dbReference type="InterPro" id="IPR044688">
    <property type="entry name" value="SCI-1-like"/>
</dbReference>
<proteinExistence type="predicted"/>
<feature type="compositionally biased region" description="Acidic residues" evidence="2">
    <location>
        <begin position="166"/>
        <end position="175"/>
    </location>
</feature>
<evidence type="ECO:0000256" key="2">
    <source>
        <dbReference type="SAM" id="MobiDB-lite"/>
    </source>
</evidence>
<accession>A0A1Y1ZVP7</accession>
<dbReference type="PANTHER" id="PTHR34117">
    <property type="entry name" value="STYLE CELL-CYCLE INHIBITOR 1"/>
    <property type="match status" value="1"/>
</dbReference>
<evidence type="ECO:0000256" key="1">
    <source>
        <dbReference type="SAM" id="Coils"/>
    </source>
</evidence>
<feature type="compositionally biased region" description="Basic residues" evidence="2">
    <location>
        <begin position="26"/>
        <end position="42"/>
    </location>
</feature>
<name>A0A1Y1ZVP7_9PLEO</name>
<sequence>MPPDEETRFRKPRPSSRSPYRAPRSHDRHHHHSRRPRTRSRSPHTERHDRHKRRRSRSPAPRPVVLPFKAQPLSKREYGEYKPLFASYLDIQKQLYLEDLDEKEVRGRWKSFVGRWNRGDLAEGWYDPATLQKAGQTASSQPRRPTPPSKPRDSPERASAPAPADADPDSDDDEIGPAPPRDISLRRAGPAVPRLDDLQYRDELNEEDRSRDRSNYVDDIRYERKTDRKAQKERLEELVPRADPGSRERQLEKKRETTSTLKEFRDAKEAGDVEVPEADLLGDDGLDAFKKRKKDMERKKTEREIRREEIMRAREAERDERLAGRRQKEEKTMEYLRQIAKDRFG</sequence>
<feature type="compositionally biased region" description="Polar residues" evidence="2">
    <location>
        <begin position="133"/>
        <end position="143"/>
    </location>
</feature>
<feature type="compositionally biased region" description="Basic and acidic residues" evidence="2">
    <location>
        <begin position="194"/>
        <end position="260"/>
    </location>
</feature>
<keyword evidence="1" id="KW-0175">Coiled coil</keyword>
<organism evidence="3 4">
    <name type="scientific">Clohesyomyces aquaticus</name>
    <dbReference type="NCBI Taxonomy" id="1231657"/>
    <lineage>
        <taxon>Eukaryota</taxon>
        <taxon>Fungi</taxon>
        <taxon>Dikarya</taxon>
        <taxon>Ascomycota</taxon>
        <taxon>Pezizomycotina</taxon>
        <taxon>Dothideomycetes</taxon>
        <taxon>Pleosporomycetidae</taxon>
        <taxon>Pleosporales</taxon>
        <taxon>Lindgomycetaceae</taxon>
        <taxon>Clohesyomyces</taxon>
    </lineage>
</organism>
<dbReference type="PANTHER" id="PTHR34117:SF1">
    <property type="entry name" value="STYLE CELL-CYCLE INHIBITOR 1"/>
    <property type="match status" value="1"/>
</dbReference>
<reference evidence="3 4" key="1">
    <citation type="submission" date="2016-07" db="EMBL/GenBank/DDBJ databases">
        <title>Pervasive Adenine N6-methylation of Active Genes in Fungi.</title>
        <authorList>
            <consortium name="DOE Joint Genome Institute"/>
            <person name="Mondo S.J."/>
            <person name="Dannebaum R.O."/>
            <person name="Kuo R.C."/>
            <person name="Labutti K."/>
            <person name="Haridas S."/>
            <person name="Kuo A."/>
            <person name="Salamov A."/>
            <person name="Ahrendt S.R."/>
            <person name="Lipzen A."/>
            <person name="Sullivan W."/>
            <person name="Andreopoulos W.B."/>
            <person name="Clum A."/>
            <person name="Lindquist E."/>
            <person name="Daum C."/>
            <person name="Ramamoorthy G.K."/>
            <person name="Gryganskyi A."/>
            <person name="Culley D."/>
            <person name="Magnuson J.K."/>
            <person name="James T.Y."/>
            <person name="O'Malley M.A."/>
            <person name="Stajich J.E."/>
            <person name="Spatafora J.W."/>
            <person name="Visel A."/>
            <person name="Grigoriev I.V."/>
        </authorList>
    </citation>
    <scope>NUCLEOTIDE SEQUENCE [LARGE SCALE GENOMIC DNA]</scope>
    <source>
        <strain evidence="3 4">CBS 115471</strain>
    </source>
</reference>
<protein>
    <submittedName>
        <fullName evidence="3">Uncharacterized protein</fullName>
    </submittedName>
</protein>
<keyword evidence="4" id="KW-1185">Reference proteome</keyword>
<feature type="region of interest" description="Disordered" evidence="2">
    <location>
        <begin position="132"/>
        <end position="260"/>
    </location>
</feature>
<gene>
    <name evidence="3" type="ORF">BCR34DRAFT_479758</name>
</gene>
<dbReference type="Proteomes" id="UP000193144">
    <property type="component" value="Unassembled WGS sequence"/>
</dbReference>
<evidence type="ECO:0000313" key="4">
    <source>
        <dbReference type="Proteomes" id="UP000193144"/>
    </source>
</evidence>
<dbReference type="STRING" id="1231657.A0A1Y1ZVP7"/>
<feature type="region of interest" description="Disordered" evidence="2">
    <location>
        <begin position="1"/>
        <end position="79"/>
    </location>
</feature>
<evidence type="ECO:0000313" key="3">
    <source>
        <dbReference type="EMBL" id="ORY14339.1"/>
    </source>
</evidence>
<comment type="caution">
    <text evidence="3">The sequence shown here is derived from an EMBL/GenBank/DDBJ whole genome shotgun (WGS) entry which is preliminary data.</text>
</comment>